<dbReference type="InterPro" id="IPR010982">
    <property type="entry name" value="Lambda_DNA-bd_dom_sf"/>
</dbReference>
<dbReference type="Gene3D" id="1.10.260.40">
    <property type="entry name" value="lambda repressor-like DNA-binding domains"/>
    <property type="match status" value="1"/>
</dbReference>
<dbReference type="PROSITE" id="PS50943">
    <property type="entry name" value="HTH_CROC1"/>
    <property type="match status" value="1"/>
</dbReference>
<dbReference type="OrthoDB" id="6193561at2"/>
<gene>
    <name evidence="4" type="ORF">Sps_05051</name>
</gene>
<name>A0A1S6HX48_9GAMM</name>
<evidence type="ECO:0000256" key="1">
    <source>
        <dbReference type="ARBA" id="ARBA00023125"/>
    </source>
</evidence>
<dbReference type="GO" id="GO:0005829">
    <property type="term" value="C:cytosol"/>
    <property type="evidence" value="ECO:0007669"/>
    <property type="project" value="TreeGrafter"/>
</dbReference>
<dbReference type="Proteomes" id="UP000189545">
    <property type="component" value="Chromosome"/>
</dbReference>
<dbReference type="STRING" id="225848.Sps_05051"/>
<keyword evidence="2" id="KW-0472">Membrane</keyword>
<feature type="transmembrane region" description="Helical" evidence="2">
    <location>
        <begin position="98"/>
        <end position="117"/>
    </location>
</feature>
<sequence length="239" mass="27802">MTLGQRLKQFRIDRGFSQPELAELAGIEQSYLSKLENDKSVPSNDIFRALLKALAITVEEFIHRFDAIKDRSQLILIPDIELKLAQQEQVLIHNLRRYLYMASLLIILGVTLFYTGYSKQLFDETRYQYESPGIILPGEPSDIFHSWRNMINSDSREGRAAINIKRVEMAKRRNNVILLTDENRGQYFVEDSAMGKRQYNLDKKEELPRSINNWLQILGVLLLCSGIMGFVLEKRFNKE</sequence>
<dbReference type="KEGG" id="spsw:Sps_05051"/>
<evidence type="ECO:0000256" key="2">
    <source>
        <dbReference type="SAM" id="Phobius"/>
    </source>
</evidence>
<feature type="domain" description="HTH cro/C1-type" evidence="3">
    <location>
        <begin position="7"/>
        <end position="61"/>
    </location>
</feature>
<dbReference type="SUPFAM" id="SSF47413">
    <property type="entry name" value="lambda repressor-like DNA-binding domains"/>
    <property type="match status" value="1"/>
</dbReference>
<dbReference type="GO" id="GO:0003677">
    <property type="term" value="F:DNA binding"/>
    <property type="evidence" value="ECO:0007669"/>
    <property type="project" value="UniProtKB-KW"/>
</dbReference>
<dbReference type="InterPro" id="IPR001387">
    <property type="entry name" value="Cro/C1-type_HTH"/>
</dbReference>
<dbReference type="SMART" id="SM00530">
    <property type="entry name" value="HTH_XRE"/>
    <property type="match status" value="1"/>
</dbReference>
<keyword evidence="5" id="KW-1185">Reference proteome</keyword>
<dbReference type="Pfam" id="PF01381">
    <property type="entry name" value="HTH_3"/>
    <property type="match status" value="1"/>
</dbReference>
<evidence type="ECO:0000259" key="3">
    <source>
        <dbReference type="PROSITE" id="PS50943"/>
    </source>
</evidence>
<dbReference type="GO" id="GO:0003700">
    <property type="term" value="F:DNA-binding transcription factor activity"/>
    <property type="evidence" value="ECO:0007669"/>
    <property type="project" value="TreeGrafter"/>
</dbReference>
<keyword evidence="2" id="KW-1133">Transmembrane helix</keyword>
<dbReference type="EMBL" id="CP014782">
    <property type="protein sequence ID" value="AQS40123.1"/>
    <property type="molecule type" value="Genomic_DNA"/>
</dbReference>
<keyword evidence="2" id="KW-0812">Transmembrane</keyword>
<dbReference type="RefSeq" id="WP_077754951.1">
    <property type="nucleotide sequence ID" value="NZ_CP014782.1"/>
</dbReference>
<accession>A0A1S6HX48</accession>
<dbReference type="CDD" id="cd00093">
    <property type="entry name" value="HTH_XRE"/>
    <property type="match status" value="1"/>
</dbReference>
<organism evidence="4 5">
    <name type="scientific">Shewanella psychrophila</name>
    <dbReference type="NCBI Taxonomy" id="225848"/>
    <lineage>
        <taxon>Bacteria</taxon>
        <taxon>Pseudomonadati</taxon>
        <taxon>Pseudomonadota</taxon>
        <taxon>Gammaproteobacteria</taxon>
        <taxon>Alteromonadales</taxon>
        <taxon>Shewanellaceae</taxon>
        <taxon>Shewanella</taxon>
    </lineage>
</organism>
<feature type="transmembrane region" description="Helical" evidence="2">
    <location>
        <begin position="214"/>
        <end position="232"/>
    </location>
</feature>
<dbReference type="InterPro" id="IPR050807">
    <property type="entry name" value="TransReg_Diox_bact_type"/>
</dbReference>
<proteinExistence type="predicted"/>
<dbReference type="PANTHER" id="PTHR46797:SF1">
    <property type="entry name" value="METHYLPHOSPHONATE SYNTHASE"/>
    <property type="match status" value="1"/>
</dbReference>
<dbReference type="AlphaFoldDB" id="A0A1S6HX48"/>
<dbReference type="PANTHER" id="PTHR46797">
    <property type="entry name" value="HTH-TYPE TRANSCRIPTIONAL REGULATOR"/>
    <property type="match status" value="1"/>
</dbReference>
<evidence type="ECO:0000313" key="5">
    <source>
        <dbReference type="Proteomes" id="UP000189545"/>
    </source>
</evidence>
<reference evidence="4 5" key="1">
    <citation type="submission" date="2016-03" db="EMBL/GenBank/DDBJ databases">
        <title>Complete genome sequence of Shewanella psychrophila WP2, a deep sea bacterium isolated from west Pacific sediment.</title>
        <authorList>
            <person name="Xu G."/>
            <person name="Jian H."/>
        </authorList>
    </citation>
    <scope>NUCLEOTIDE SEQUENCE [LARGE SCALE GENOMIC DNA]</scope>
    <source>
        <strain evidence="4 5">WP2</strain>
    </source>
</reference>
<protein>
    <submittedName>
        <fullName evidence="4">Putative transcriptional regulator</fullName>
    </submittedName>
</protein>
<evidence type="ECO:0000313" key="4">
    <source>
        <dbReference type="EMBL" id="AQS40123.1"/>
    </source>
</evidence>
<keyword evidence="1" id="KW-0238">DNA-binding</keyword>